<reference evidence="1" key="1">
    <citation type="submission" date="2023-05" db="EMBL/GenBank/DDBJ databases">
        <authorList>
            <person name="Stuckert A."/>
        </authorList>
    </citation>
    <scope>NUCLEOTIDE SEQUENCE</scope>
</reference>
<dbReference type="SUPFAM" id="SSF49785">
    <property type="entry name" value="Galactose-binding domain-like"/>
    <property type="match status" value="1"/>
</dbReference>
<name>A0ABN9DDU1_9NEOB</name>
<evidence type="ECO:0008006" key="3">
    <source>
        <dbReference type="Google" id="ProtNLM"/>
    </source>
</evidence>
<gene>
    <name evidence="1" type="ORF">SPARVUS_LOCUS7095183</name>
</gene>
<comment type="caution">
    <text evidence="1">The sequence shown here is derived from an EMBL/GenBank/DDBJ whole genome shotgun (WGS) entry which is preliminary data.</text>
</comment>
<accession>A0ABN9DDU1</accession>
<organism evidence="1 2">
    <name type="scientific">Staurois parvus</name>
    <dbReference type="NCBI Taxonomy" id="386267"/>
    <lineage>
        <taxon>Eukaryota</taxon>
        <taxon>Metazoa</taxon>
        <taxon>Chordata</taxon>
        <taxon>Craniata</taxon>
        <taxon>Vertebrata</taxon>
        <taxon>Euteleostomi</taxon>
        <taxon>Amphibia</taxon>
        <taxon>Batrachia</taxon>
        <taxon>Anura</taxon>
        <taxon>Neobatrachia</taxon>
        <taxon>Ranoidea</taxon>
        <taxon>Ranidae</taxon>
        <taxon>Staurois</taxon>
    </lineage>
</organism>
<evidence type="ECO:0000313" key="1">
    <source>
        <dbReference type="EMBL" id="CAI9570448.1"/>
    </source>
</evidence>
<evidence type="ECO:0000313" key="2">
    <source>
        <dbReference type="Proteomes" id="UP001162483"/>
    </source>
</evidence>
<dbReference type="PANTHER" id="PTHR45713:SF20">
    <property type="entry name" value="FUCOLECTIN TACHYLECTIN-4 PENTRAXIN-1 DOMAIN-CONTAINING PROTEIN"/>
    <property type="match status" value="1"/>
</dbReference>
<dbReference type="Gene3D" id="2.60.120.260">
    <property type="entry name" value="Galactose-binding domain-like"/>
    <property type="match status" value="1"/>
</dbReference>
<dbReference type="EMBL" id="CATNWA010014320">
    <property type="protein sequence ID" value="CAI9570448.1"/>
    <property type="molecule type" value="Genomic_DNA"/>
</dbReference>
<dbReference type="InterPro" id="IPR051941">
    <property type="entry name" value="BG_Antigen-Binding_Lectin"/>
</dbReference>
<sequence>MLHQCTHTKYDKNPWWKVNLKSPHRIQSVAITNRGDCCRERINGAEIRIGNSTDKGGIGNPR</sequence>
<dbReference type="PANTHER" id="PTHR45713">
    <property type="entry name" value="FTP DOMAIN-CONTAINING PROTEIN"/>
    <property type="match status" value="1"/>
</dbReference>
<dbReference type="Proteomes" id="UP001162483">
    <property type="component" value="Unassembled WGS sequence"/>
</dbReference>
<dbReference type="Pfam" id="PF22633">
    <property type="entry name" value="F5_F8_type_C_2"/>
    <property type="match status" value="1"/>
</dbReference>
<proteinExistence type="predicted"/>
<protein>
    <recommendedName>
        <fullName evidence="3">Fucolectin tachylectin-4 pentraxin-1 domain-containing protein</fullName>
    </recommendedName>
</protein>
<keyword evidence="2" id="KW-1185">Reference proteome</keyword>
<dbReference type="InterPro" id="IPR008979">
    <property type="entry name" value="Galactose-bd-like_sf"/>
</dbReference>